<name>A0A7T0BYD7_9BACT</name>
<dbReference type="HAMAP" id="MF_00135">
    <property type="entry name" value="PRAI"/>
    <property type="match status" value="1"/>
</dbReference>
<dbReference type="SUPFAM" id="SSF51366">
    <property type="entry name" value="Ribulose-phoshate binding barrel"/>
    <property type="match status" value="1"/>
</dbReference>
<evidence type="ECO:0000256" key="6">
    <source>
        <dbReference type="ARBA" id="ARBA00022605"/>
    </source>
</evidence>
<dbReference type="FunFam" id="3.20.20.70:FF:000075">
    <property type="entry name" value="Tryptophan biosynthesis protein TRP1"/>
    <property type="match status" value="1"/>
</dbReference>
<sequence>MKKQLNTRVKVCGMTREDDAQKAVELGADAVGFIFYKKSPRAVTVRQVKSIIKELPPFVHRVGVFVNESAERINSLQEKLGLDVVQLHGDESPVFCRKIKSRVLKAIRVNDVSSLNELKKFDVDGFLLDTFHPGVYGGTGKVFDWKLAKQANKFGRIIVAGGLTPKNVSEAIQKSRPYGVDVCSGVEKVPGIKDIKKLRAFLKAVKGAKKE</sequence>
<evidence type="ECO:0000256" key="10">
    <source>
        <dbReference type="HAMAP-Rule" id="MF_00135"/>
    </source>
</evidence>
<feature type="domain" description="N-(5'phosphoribosyl) anthranilate isomerase (PRAI)" evidence="11">
    <location>
        <begin position="9"/>
        <end position="203"/>
    </location>
</feature>
<keyword evidence="6 10" id="KW-0028">Amino-acid biosynthesis</keyword>
<dbReference type="NCBIfam" id="NF002298">
    <property type="entry name" value="PRK01222.1-4"/>
    <property type="match status" value="1"/>
</dbReference>
<dbReference type="EC" id="5.3.1.24" evidence="4 10"/>
<keyword evidence="9 10" id="KW-0413">Isomerase</keyword>
<dbReference type="CDD" id="cd00405">
    <property type="entry name" value="PRAI"/>
    <property type="match status" value="1"/>
</dbReference>
<dbReference type="GO" id="GO:0004640">
    <property type="term" value="F:phosphoribosylanthranilate isomerase activity"/>
    <property type="evidence" value="ECO:0007669"/>
    <property type="project" value="UniProtKB-UniRule"/>
</dbReference>
<keyword evidence="8 10" id="KW-0057">Aromatic amino acid biosynthesis</keyword>
<dbReference type="Pfam" id="PF00697">
    <property type="entry name" value="PRAI"/>
    <property type="match status" value="1"/>
</dbReference>
<dbReference type="InterPro" id="IPR044643">
    <property type="entry name" value="TrpF_fam"/>
</dbReference>
<dbReference type="PANTHER" id="PTHR42894">
    <property type="entry name" value="N-(5'-PHOSPHORIBOSYL)ANTHRANILATE ISOMERASE"/>
    <property type="match status" value="1"/>
</dbReference>
<comment type="similarity">
    <text evidence="3 10">Belongs to the TrpF family.</text>
</comment>
<evidence type="ECO:0000256" key="7">
    <source>
        <dbReference type="ARBA" id="ARBA00022822"/>
    </source>
</evidence>
<evidence type="ECO:0000313" key="13">
    <source>
        <dbReference type="Proteomes" id="UP000594688"/>
    </source>
</evidence>
<evidence type="ECO:0000256" key="5">
    <source>
        <dbReference type="ARBA" id="ARBA00022272"/>
    </source>
</evidence>
<accession>A0A7T0BYD7</accession>
<dbReference type="PANTHER" id="PTHR42894:SF1">
    <property type="entry name" value="N-(5'-PHOSPHORIBOSYL)ANTHRANILATE ISOMERASE"/>
    <property type="match status" value="1"/>
</dbReference>
<reference evidence="12 13" key="1">
    <citation type="submission" date="2020-02" db="EMBL/GenBank/DDBJ databases">
        <title>Genomic and physiological characterization of two novel Nitrospinaceae genera.</title>
        <authorList>
            <person name="Mueller A.J."/>
            <person name="Jung M.-Y."/>
            <person name="Strachan C.R."/>
            <person name="Herbold C.W."/>
            <person name="Kirkegaard R.H."/>
            <person name="Daims H."/>
        </authorList>
    </citation>
    <scope>NUCLEOTIDE SEQUENCE [LARGE SCALE GENOMIC DNA]</scope>
    <source>
        <strain evidence="12">EB</strain>
    </source>
</reference>
<dbReference type="UniPathway" id="UPA00035">
    <property type="reaction ID" value="UER00042"/>
</dbReference>
<dbReference type="AlphaFoldDB" id="A0A7T0BYD7"/>
<dbReference type="InterPro" id="IPR011060">
    <property type="entry name" value="RibuloseP-bd_barrel"/>
</dbReference>
<dbReference type="EMBL" id="CP048685">
    <property type="protein sequence ID" value="QPJ63193.1"/>
    <property type="molecule type" value="Genomic_DNA"/>
</dbReference>
<dbReference type="GO" id="GO:0000162">
    <property type="term" value="P:L-tryptophan biosynthetic process"/>
    <property type="evidence" value="ECO:0007669"/>
    <property type="project" value="UniProtKB-UniRule"/>
</dbReference>
<evidence type="ECO:0000259" key="11">
    <source>
        <dbReference type="Pfam" id="PF00697"/>
    </source>
</evidence>
<proteinExistence type="inferred from homology"/>
<keyword evidence="7 10" id="KW-0822">Tryptophan biosynthesis</keyword>
<evidence type="ECO:0000256" key="1">
    <source>
        <dbReference type="ARBA" id="ARBA00001164"/>
    </source>
</evidence>
<protein>
    <recommendedName>
        <fullName evidence="5 10">N-(5'-phosphoribosyl)anthranilate isomerase</fullName>
        <shortName evidence="10">PRAI</shortName>
        <ecNumber evidence="4 10">5.3.1.24</ecNumber>
    </recommendedName>
</protein>
<gene>
    <name evidence="10" type="primary">trpF</name>
    <name evidence="12" type="ORF">G3M70_15445</name>
</gene>
<comment type="catalytic activity">
    <reaction evidence="1 10">
        <text>N-(5-phospho-beta-D-ribosyl)anthranilate = 1-(2-carboxyphenylamino)-1-deoxy-D-ribulose 5-phosphate</text>
        <dbReference type="Rhea" id="RHEA:21540"/>
        <dbReference type="ChEBI" id="CHEBI:18277"/>
        <dbReference type="ChEBI" id="CHEBI:58613"/>
        <dbReference type="EC" id="5.3.1.24"/>
    </reaction>
</comment>
<dbReference type="Proteomes" id="UP000594688">
    <property type="component" value="Chromosome"/>
</dbReference>
<evidence type="ECO:0000313" key="12">
    <source>
        <dbReference type="EMBL" id="QPJ63193.1"/>
    </source>
</evidence>
<evidence type="ECO:0000256" key="8">
    <source>
        <dbReference type="ARBA" id="ARBA00023141"/>
    </source>
</evidence>
<dbReference type="InterPro" id="IPR001240">
    <property type="entry name" value="PRAI_dom"/>
</dbReference>
<dbReference type="Gene3D" id="3.20.20.70">
    <property type="entry name" value="Aldolase class I"/>
    <property type="match status" value="1"/>
</dbReference>
<evidence type="ECO:0000256" key="2">
    <source>
        <dbReference type="ARBA" id="ARBA00004664"/>
    </source>
</evidence>
<evidence type="ECO:0000256" key="4">
    <source>
        <dbReference type="ARBA" id="ARBA00012572"/>
    </source>
</evidence>
<evidence type="ECO:0000256" key="9">
    <source>
        <dbReference type="ARBA" id="ARBA00023235"/>
    </source>
</evidence>
<dbReference type="KEGG" id="nli:G3M70_15445"/>
<comment type="pathway">
    <text evidence="2 10">Amino-acid biosynthesis; L-tryptophan biosynthesis; L-tryptophan from chorismate: step 3/5.</text>
</comment>
<evidence type="ECO:0000256" key="3">
    <source>
        <dbReference type="ARBA" id="ARBA00007571"/>
    </source>
</evidence>
<organism evidence="12 13">
    <name type="scientific">Candidatus Nitronauta litoralis</name>
    <dbReference type="NCBI Taxonomy" id="2705533"/>
    <lineage>
        <taxon>Bacteria</taxon>
        <taxon>Pseudomonadati</taxon>
        <taxon>Nitrospinota/Tectimicrobiota group</taxon>
        <taxon>Nitrospinota</taxon>
        <taxon>Nitrospinia</taxon>
        <taxon>Nitrospinales</taxon>
        <taxon>Nitrospinaceae</taxon>
        <taxon>Candidatus Nitronauta</taxon>
    </lineage>
</organism>
<dbReference type="InterPro" id="IPR013785">
    <property type="entry name" value="Aldolase_TIM"/>
</dbReference>